<proteinExistence type="evidence at transcript level"/>
<dbReference type="Gene3D" id="1.25.40.20">
    <property type="entry name" value="Ankyrin repeat-containing domain"/>
    <property type="match status" value="3"/>
</dbReference>
<dbReference type="SUPFAM" id="SSF48403">
    <property type="entry name" value="Ankyrin repeat"/>
    <property type="match status" value="1"/>
</dbReference>
<accession>A0A5C1YUR4</accession>
<dbReference type="PRINTS" id="PR01415">
    <property type="entry name" value="ANKYRIN"/>
</dbReference>
<dbReference type="EMBL" id="MK440191">
    <property type="protein sequence ID" value="QEO19202.1"/>
    <property type="molecule type" value="mRNA"/>
</dbReference>
<feature type="repeat" description="ANK" evidence="1">
    <location>
        <begin position="186"/>
        <end position="218"/>
    </location>
</feature>
<evidence type="ECO:0000313" key="3">
    <source>
        <dbReference type="EMBL" id="QEO19202.1"/>
    </source>
</evidence>
<feature type="repeat" description="ANK" evidence="1">
    <location>
        <begin position="54"/>
        <end position="76"/>
    </location>
</feature>
<keyword evidence="1" id="KW-0040">ANK repeat</keyword>
<dbReference type="InterPro" id="IPR036770">
    <property type="entry name" value="Ankyrin_rpt-contain_sf"/>
</dbReference>
<feature type="repeat" description="ANK" evidence="1">
    <location>
        <begin position="218"/>
        <end position="250"/>
    </location>
</feature>
<dbReference type="Pfam" id="PF00023">
    <property type="entry name" value="Ank"/>
    <property type="match status" value="2"/>
</dbReference>
<name>A0A5C1YUR4_CYMEN</name>
<dbReference type="PANTHER" id="PTHR46224">
    <property type="entry name" value="ANKYRIN REPEAT FAMILY PROTEIN"/>
    <property type="match status" value="1"/>
</dbReference>
<dbReference type="PROSITE" id="PS50088">
    <property type="entry name" value="ANK_REPEAT"/>
    <property type="match status" value="6"/>
</dbReference>
<evidence type="ECO:0000256" key="1">
    <source>
        <dbReference type="PROSITE-ProRule" id="PRU00023"/>
    </source>
</evidence>
<sequence>MSSDASSALAVREKVKKFLDAARTGKLELFKKLAMQLDEGKGLARTVADVKDANNRTALHFAAREGKTEVCKYLLEELKLDANVRDDDGETPLLHASRQGHFHTVIYLLEQGADPSASSALGATALHHAAGIGDIELLKLLLSKGVNIDSESDAGTPLIWAAGHGQQDSVKVLLEHKANPNAETEDGITPLLSAVAAGSLTCLQLLIEAGATPNIKAGGATPLHVAADAGSKEIINCLLNAGGDPNAFDEDDLKPIQVASARGNLVAVQILFPVTSPLPNIPNWSVDGVIEFMESQTSKELERTKETQDLKGPTSANSEIVELCT</sequence>
<evidence type="ECO:0000256" key="2">
    <source>
        <dbReference type="SAM" id="MobiDB-lite"/>
    </source>
</evidence>
<dbReference type="PANTHER" id="PTHR46224:SF6">
    <property type="entry name" value="ANKYRIN REPEAT FAMILY PROTEIN"/>
    <property type="match status" value="1"/>
</dbReference>
<feature type="repeat" description="ANK" evidence="1">
    <location>
        <begin position="121"/>
        <end position="153"/>
    </location>
</feature>
<feature type="repeat" description="ANK" evidence="1">
    <location>
        <begin position="88"/>
        <end position="120"/>
    </location>
</feature>
<protein>
    <submittedName>
        <fullName evidence="3">Putative ankyrin-1 isoform X1</fullName>
    </submittedName>
</protein>
<dbReference type="Pfam" id="PF12796">
    <property type="entry name" value="Ank_2"/>
    <property type="match status" value="2"/>
</dbReference>
<feature type="repeat" description="ANK" evidence="1">
    <location>
        <begin position="153"/>
        <end position="185"/>
    </location>
</feature>
<organism evidence="3">
    <name type="scientific">Cymbidium ensifolium</name>
    <name type="common">Orchid</name>
    <name type="synonym">Epidendrum ensifolium</name>
    <dbReference type="NCBI Taxonomy" id="78740"/>
    <lineage>
        <taxon>Eukaryota</taxon>
        <taxon>Viridiplantae</taxon>
        <taxon>Streptophyta</taxon>
        <taxon>Embryophyta</taxon>
        <taxon>Tracheophyta</taxon>
        <taxon>Spermatophyta</taxon>
        <taxon>Magnoliopsida</taxon>
        <taxon>Liliopsida</taxon>
        <taxon>Asparagales</taxon>
        <taxon>Orchidaceae</taxon>
        <taxon>Epidendroideae</taxon>
        <taxon>Cymbidieae</taxon>
        <taxon>Cymbidiinae</taxon>
        <taxon>Cymbidium</taxon>
    </lineage>
</organism>
<dbReference type="AlphaFoldDB" id="A0A5C1YUR4"/>
<dbReference type="SMART" id="SM00248">
    <property type="entry name" value="ANK"/>
    <property type="match status" value="6"/>
</dbReference>
<feature type="region of interest" description="Disordered" evidence="2">
    <location>
        <begin position="301"/>
        <end position="325"/>
    </location>
</feature>
<dbReference type="InterPro" id="IPR051616">
    <property type="entry name" value="Cul2-RING_E3_ligase_SR"/>
</dbReference>
<dbReference type="InterPro" id="IPR002110">
    <property type="entry name" value="Ankyrin_rpt"/>
</dbReference>
<reference evidence="3" key="1">
    <citation type="submission" date="2019-01" db="EMBL/GenBank/DDBJ databases">
        <authorList>
            <person name="Yang F."/>
            <person name="Zhu G."/>
            <person name="Wei Y."/>
            <person name="Guo J."/>
            <person name="Jin J."/>
        </authorList>
    </citation>
    <scope>NUCLEOTIDE SEQUENCE</scope>
</reference>
<dbReference type="PROSITE" id="PS50297">
    <property type="entry name" value="ANK_REP_REGION"/>
    <property type="match status" value="6"/>
</dbReference>